<organism evidence="2 3">
    <name type="scientific">Rhodococcus rhodnii LMG 5362</name>
    <dbReference type="NCBI Taxonomy" id="1273125"/>
    <lineage>
        <taxon>Bacteria</taxon>
        <taxon>Bacillati</taxon>
        <taxon>Actinomycetota</taxon>
        <taxon>Actinomycetes</taxon>
        <taxon>Mycobacteriales</taxon>
        <taxon>Nocardiaceae</taxon>
        <taxon>Rhodococcus</taxon>
    </lineage>
</organism>
<gene>
    <name evidence="2" type="ORF">Rrhod_3617</name>
</gene>
<keyword evidence="3" id="KW-1185">Reference proteome</keyword>
<protein>
    <submittedName>
        <fullName evidence="2">Uncharacterized protein</fullName>
    </submittedName>
</protein>
<comment type="caution">
    <text evidence="2">The sequence shown here is derived from an EMBL/GenBank/DDBJ whole genome shotgun (WGS) entry which is preliminary data.</text>
</comment>
<feature type="region of interest" description="Disordered" evidence="1">
    <location>
        <begin position="1"/>
        <end position="36"/>
    </location>
</feature>
<evidence type="ECO:0000313" key="2">
    <source>
        <dbReference type="EMBL" id="EOM75004.1"/>
    </source>
</evidence>
<sequence>MTEITRPRNNSISDNVVTHRRPALAGHRTSLRKETV</sequence>
<reference evidence="2 3" key="1">
    <citation type="journal article" date="2013" name="Genome Announc.">
        <title>Draft Genome Sequence of Rhodococcus rhodnii Strain LMG5362, a Symbiont of Rhodnius prolixus (Hemiptera, Reduviidae, Triatominae), the Principle Vector of Trypanosoma cruzi.</title>
        <authorList>
            <person name="Pachebat J.A."/>
            <person name="van Keulen G."/>
            <person name="Whitten M.M."/>
            <person name="Girdwood S."/>
            <person name="Del Sol R."/>
            <person name="Dyson P.J."/>
            <person name="Facey P.D."/>
        </authorList>
    </citation>
    <scope>NUCLEOTIDE SEQUENCE [LARGE SCALE GENOMIC DNA]</scope>
    <source>
        <strain evidence="2 3">LMG 5362</strain>
    </source>
</reference>
<feature type="compositionally biased region" description="Polar residues" evidence="1">
    <location>
        <begin position="7"/>
        <end position="16"/>
    </location>
</feature>
<evidence type="ECO:0000256" key="1">
    <source>
        <dbReference type="SAM" id="MobiDB-lite"/>
    </source>
</evidence>
<evidence type="ECO:0000313" key="3">
    <source>
        <dbReference type="Proteomes" id="UP000013525"/>
    </source>
</evidence>
<dbReference type="EMBL" id="APMY01000109">
    <property type="protein sequence ID" value="EOM75004.1"/>
    <property type="molecule type" value="Genomic_DNA"/>
</dbReference>
<dbReference type="AlphaFoldDB" id="R7WLW1"/>
<dbReference type="Proteomes" id="UP000013525">
    <property type="component" value="Unassembled WGS sequence"/>
</dbReference>
<proteinExistence type="predicted"/>
<accession>R7WLW1</accession>
<name>R7WLW1_9NOCA</name>